<accession>E6SHD5</accession>
<protein>
    <submittedName>
        <fullName evidence="2">Uncharacterized protein</fullName>
    </submittedName>
</protein>
<gene>
    <name evidence="2" type="ordered locus">Tmar_0578</name>
</gene>
<feature type="region of interest" description="Disordered" evidence="1">
    <location>
        <begin position="75"/>
        <end position="98"/>
    </location>
</feature>
<dbReference type="KEGG" id="tmr:Tmar_0578"/>
<dbReference type="EMBL" id="CP002344">
    <property type="protein sequence ID" value="ADU50699.1"/>
    <property type="molecule type" value="Genomic_DNA"/>
</dbReference>
<dbReference type="AlphaFoldDB" id="E6SHD5"/>
<feature type="region of interest" description="Disordered" evidence="1">
    <location>
        <begin position="125"/>
        <end position="220"/>
    </location>
</feature>
<dbReference type="RefSeq" id="WP_013495004.1">
    <property type="nucleotide sequence ID" value="NC_014831.1"/>
</dbReference>
<evidence type="ECO:0000256" key="1">
    <source>
        <dbReference type="SAM" id="MobiDB-lite"/>
    </source>
</evidence>
<feature type="compositionally biased region" description="Pro residues" evidence="1">
    <location>
        <begin position="211"/>
        <end position="220"/>
    </location>
</feature>
<feature type="compositionally biased region" description="Low complexity" evidence="1">
    <location>
        <begin position="156"/>
        <end position="167"/>
    </location>
</feature>
<name>E6SHD5_THEM7</name>
<keyword evidence="3" id="KW-1185">Reference proteome</keyword>
<sequence length="220" mass="22559">MSTVRIPDHLRFWEPEADRLLLAFVQEALDAGGTVLDGCHRFVQALQASGPRVTPSPEQMAMRWEVLQAFGGDPARDPGVVVRRSPSGAPRPGGGSAGVLTQIAEDLHRVADELHRIARRLEQAANQMPAAPAAQPATAGQRPQDPGPEGLPPAHPAAAESGASDRAAPAEEPASGVAAAPPFSAAPEPADPATADAPGWSPGRPAADEPAAPPGEPPVS</sequence>
<feature type="compositionally biased region" description="Low complexity" evidence="1">
    <location>
        <begin position="125"/>
        <end position="144"/>
    </location>
</feature>
<feature type="compositionally biased region" description="Pro residues" evidence="1">
    <location>
        <begin position="145"/>
        <end position="155"/>
    </location>
</feature>
<reference evidence="3" key="2">
    <citation type="journal article" date="2010" name="Stand. Genomic Sci.">
        <title>Complete genome sequence of Thermaerobacter marianensis type strain (7p75aT).</title>
        <authorList>
            <person name="Han C."/>
            <person name="Gu W."/>
            <person name="Zhang X."/>
            <person name="Lapidus A."/>
            <person name="Nolan M."/>
            <person name="Copeland A."/>
            <person name="Lucas S."/>
            <person name="Glavina Del Rio T."/>
            <person name="Tice H."/>
            <person name="Cheng J."/>
            <person name="Tapia R."/>
            <person name="Goodwin L."/>
            <person name="Pitluck S."/>
            <person name="Pagani I."/>
            <person name="Ivanova N."/>
            <person name="Mavromatis K."/>
            <person name="Mikhailova N."/>
            <person name="Pati A."/>
            <person name="Chen A."/>
            <person name="Palaniappan K."/>
            <person name="Land M."/>
            <person name="Hauser L."/>
            <person name="Chang Y."/>
            <person name="Jeffries C."/>
            <person name="Schneider S."/>
            <person name="Rohde M."/>
            <person name="Goker M."/>
            <person name="Pukall R."/>
            <person name="Woyke T."/>
            <person name="Bristow J."/>
            <person name="Eisen J."/>
            <person name="Markowitz V."/>
            <person name="Hugenholtz P."/>
            <person name="Kyrpides N."/>
            <person name="Klenk H."/>
            <person name="Detter J."/>
        </authorList>
    </citation>
    <scope>NUCLEOTIDE SEQUENCE [LARGE SCALE GENOMIC DNA]</scope>
    <source>
        <strain evidence="3">ATCC 700841 / DSM 12885 / JCM 10246 / 7p75a</strain>
    </source>
</reference>
<reference evidence="2 3" key="1">
    <citation type="journal article" date="2010" name="Stand. Genomic Sci.">
        <title>Complete genome sequence of Thermaerobacter marianensis type strain (7p75a).</title>
        <authorList>
            <person name="Han C."/>
            <person name="Gu W."/>
            <person name="Zhang X."/>
            <person name="Lapidus A."/>
            <person name="Nolan M."/>
            <person name="Copeland A."/>
            <person name="Lucas S."/>
            <person name="Del Rio T.G."/>
            <person name="Tice H."/>
            <person name="Cheng J.F."/>
            <person name="Tapia R."/>
            <person name="Goodwin L."/>
            <person name="Pitluck S."/>
            <person name="Pagani I."/>
            <person name="Ivanova N."/>
            <person name="Mavromatis K."/>
            <person name="Mikhailova N."/>
            <person name="Pati A."/>
            <person name="Chen A."/>
            <person name="Palaniappan K."/>
            <person name="Land M."/>
            <person name="Hauser L."/>
            <person name="Chang Y.J."/>
            <person name="Jeffries C.D."/>
            <person name="Schneider S."/>
            <person name="Rohde M."/>
            <person name="Goker M."/>
            <person name="Pukall R."/>
            <person name="Woyke T."/>
            <person name="Bristow J."/>
            <person name="Eisen J.A."/>
            <person name="Markowitz V."/>
            <person name="Hugenholtz P."/>
            <person name="Kyrpides N.C."/>
            <person name="Klenk H.P."/>
            <person name="Detter J.C."/>
        </authorList>
    </citation>
    <scope>NUCLEOTIDE SEQUENCE [LARGE SCALE GENOMIC DNA]</scope>
    <source>
        <strain evidence="3">ATCC 700841 / DSM 12885 / JCM 10246 / 7p75a</strain>
    </source>
</reference>
<dbReference type="Proteomes" id="UP000008915">
    <property type="component" value="Chromosome"/>
</dbReference>
<evidence type="ECO:0000313" key="3">
    <source>
        <dbReference type="Proteomes" id="UP000008915"/>
    </source>
</evidence>
<organism evidence="2 3">
    <name type="scientific">Thermaerobacter marianensis (strain ATCC 700841 / DSM 12885 / JCM 10246 / 7p75a)</name>
    <dbReference type="NCBI Taxonomy" id="644966"/>
    <lineage>
        <taxon>Bacteria</taxon>
        <taxon>Bacillati</taxon>
        <taxon>Bacillota</taxon>
        <taxon>Clostridia</taxon>
        <taxon>Eubacteriales</taxon>
        <taxon>Clostridiales Family XVII. Incertae Sedis</taxon>
        <taxon>Thermaerobacter</taxon>
    </lineage>
</organism>
<feature type="compositionally biased region" description="Low complexity" evidence="1">
    <location>
        <begin position="173"/>
        <end position="210"/>
    </location>
</feature>
<proteinExistence type="predicted"/>
<dbReference type="HOGENOM" id="CLU_1255458_0_0_9"/>
<feature type="compositionally biased region" description="Low complexity" evidence="1">
    <location>
        <begin position="80"/>
        <end position="90"/>
    </location>
</feature>
<evidence type="ECO:0000313" key="2">
    <source>
        <dbReference type="EMBL" id="ADU50699.1"/>
    </source>
</evidence>